<accession>A0ABP8PH67</accession>
<reference evidence="5" key="1">
    <citation type="journal article" date="2019" name="Int. J. Syst. Evol. Microbiol.">
        <title>The Global Catalogue of Microorganisms (GCM) 10K type strain sequencing project: providing services to taxonomists for standard genome sequencing and annotation.</title>
        <authorList>
            <consortium name="The Broad Institute Genomics Platform"/>
            <consortium name="The Broad Institute Genome Sequencing Center for Infectious Disease"/>
            <person name="Wu L."/>
            <person name="Ma J."/>
        </authorList>
    </citation>
    <scope>NUCLEOTIDE SEQUENCE [LARGE SCALE GENOMIC DNA]</scope>
    <source>
        <strain evidence="5">JCM 17839</strain>
    </source>
</reference>
<dbReference type="PRINTS" id="PR00455">
    <property type="entry name" value="HTHTETR"/>
</dbReference>
<sequence length="189" mass="19931">MVDAALDAAAEHGLRNLSLTDVANQAGVTRGALLYYYEDLDAILVEAHAAGMRRVGEEREALVAQAAHPAEQLAIAIRAGLPSGPDDALMRLLYEFDVLAGKSPLHDELVQQLYGEQLGLYRRILAAGVESGDFALTGPLEDIAMNFVALEDAYGLHIVAGGSITVADAERAIALFARQAGAPLAVPRG</sequence>
<proteinExistence type="predicted"/>
<dbReference type="Pfam" id="PF00440">
    <property type="entry name" value="TetR_N"/>
    <property type="match status" value="1"/>
</dbReference>
<keyword evidence="1 2" id="KW-0238">DNA-binding</keyword>
<comment type="caution">
    <text evidence="4">The sequence shown here is derived from an EMBL/GenBank/DDBJ whole genome shotgun (WGS) entry which is preliminary data.</text>
</comment>
<evidence type="ECO:0000313" key="5">
    <source>
        <dbReference type="Proteomes" id="UP001500731"/>
    </source>
</evidence>
<dbReference type="EMBL" id="BAABGP010000016">
    <property type="protein sequence ID" value="GAA4486509.1"/>
    <property type="molecule type" value="Genomic_DNA"/>
</dbReference>
<dbReference type="InterPro" id="IPR036271">
    <property type="entry name" value="Tet_transcr_reg_TetR-rel_C_sf"/>
</dbReference>
<organism evidence="4 5">
    <name type="scientific">Microbacterium panaciterrae</name>
    <dbReference type="NCBI Taxonomy" id="985759"/>
    <lineage>
        <taxon>Bacteria</taxon>
        <taxon>Bacillati</taxon>
        <taxon>Actinomycetota</taxon>
        <taxon>Actinomycetes</taxon>
        <taxon>Micrococcales</taxon>
        <taxon>Microbacteriaceae</taxon>
        <taxon>Microbacterium</taxon>
    </lineage>
</organism>
<evidence type="ECO:0000259" key="3">
    <source>
        <dbReference type="PROSITE" id="PS50977"/>
    </source>
</evidence>
<dbReference type="InterPro" id="IPR001647">
    <property type="entry name" value="HTH_TetR"/>
</dbReference>
<evidence type="ECO:0000313" key="4">
    <source>
        <dbReference type="EMBL" id="GAA4486509.1"/>
    </source>
</evidence>
<feature type="domain" description="HTH tetR-type" evidence="3">
    <location>
        <begin position="1"/>
        <end position="55"/>
    </location>
</feature>
<dbReference type="SUPFAM" id="SSF48498">
    <property type="entry name" value="Tetracyclin repressor-like, C-terminal domain"/>
    <property type="match status" value="1"/>
</dbReference>
<protein>
    <submittedName>
        <fullName evidence="4">TetR/AcrR family transcriptional regulator</fullName>
    </submittedName>
</protein>
<dbReference type="SUPFAM" id="SSF46689">
    <property type="entry name" value="Homeodomain-like"/>
    <property type="match status" value="1"/>
</dbReference>
<keyword evidence="5" id="KW-1185">Reference proteome</keyword>
<name>A0ABP8PH67_9MICO</name>
<gene>
    <name evidence="4" type="ORF">GCM10023171_22570</name>
</gene>
<dbReference type="PROSITE" id="PS50977">
    <property type="entry name" value="HTH_TETR_2"/>
    <property type="match status" value="1"/>
</dbReference>
<dbReference type="Gene3D" id="1.10.357.10">
    <property type="entry name" value="Tetracycline Repressor, domain 2"/>
    <property type="match status" value="1"/>
</dbReference>
<feature type="DNA-binding region" description="H-T-H motif" evidence="2">
    <location>
        <begin position="18"/>
        <end position="37"/>
    </location>
</feature>
<dbReference type="InterPro" id="IPR009057">
    <property type="entry name" value="Homeodomain-like_sf"/>
</dbReference>
<evidence type="ECO:0000256" key="2">
    <source>
        <dbReference type="PROSITE-ProRule" id="PRU00335"/>
    </source>
</evidence>
<evidence type="ECO:0000256" key="1">
    <source>
        <dbReference type="ARBA" id="ARBA00023125"/>
    </source>
</evidence>
<dbReference type="Proteomes" id="UP001500731">
    <property type="component" value="Unassembled WGS sequence"/>
</dbReference>